<evidence type="ECO:0000259" key="1">
    <source>
        <dbReference type="Pfam" id="PF00291"/>
    </source>
</evidence>
<proteinExistence type="predicted"/>
<accession>A0A0D3IL05</accession>
<feature type="domain" description="Tryptophan synthase beta chain-like PALP" evidence="1">
    <location>
        <begin position="3"/>
        <end position="306"/>
    </location>
</feature>
<name>A0A0D3IL05_EMIH1</name>
<sequence length="330" mass="33614">MAARVGVGRVYVKDEGQRFGLGSFKPLGGGLVDLALAAAAKGEAKPVIATASAGNHGIGVAWGAQQAGCRSLVYLHGGVSAGAESTIRRYGAETVRVEGDYAASVRACAADAAEHGWEVVQDTSWPGYEAVPARIYQGYTVVAEEMLEQLRSEPSPSMPTHVLINAGVGGFAAGMCAHLWERLGSERPRFIAVEPTEANCLQCSAEAGALTASPHSDAGTVQTGLDCTEVAEVAWRVLATGVDDFVAVPDAVVEPAMRLLADDSPAVVAGHSAVAGIGALLAAAAQPGLQQSLGLGPDSVVAAVICEGAVDSQAFEAAVGASPEEVQARR</sequence>
<evidence type="ECO:0000313" key="2">
    <source>
        <dbReference type="EnsemblProtists" id="EOD11940"/>
    </source>
</evidence>
<dbReference type="CDD" id="cd00640">
    <property type="entry name" value="Trp-synth-beta_II"/>
    <property type="match status" value="1"/>
</dbReference>
<dbReference type="KEGG" id="ehx:EMIHUDRAFT_214339"/>
<dbReference type="SUPFAM" id="SSF53686">
    <property type="entry name" value="Tryptophan synthase beta subunit-like PLP-dependent enzymes"/>
    <property type="match status" value="1"/>
</dbReference>
<dbReference type="InterPro" id="IPR001926">
    <property type="entry name" value="TrpB-like_PALP"/>
</dbReference>
<reference evidence="3" key="1">
    <citation type="journal article" date="2013" name="Nature">
        <title>Pan genome of the phytoplankton Emiliania underpins its global distribution.</title>
        <authorList>
            <person name="Read B.A."/>
            <person name="Kegel J."/>
            <person name="Klute M.J."/>
            <person name="Kuo A."/>
            <person name="Lefebvre S.C."/>
            <person name="Maumus F."/>
            <person name="Mayer C."/>
            <person name="Miller J."/>
            <person name="Monier A."/>
            <person name="Salamov A."/>
            <person name="Young J."/>
            <person name="Aguilar M."/>
            <person name="Claverie J.M."/>
            <person name="Frickenhaus S."/>
            <person name="Gonzalez K."/>
            <person name="Herman E.K."/>
            <person name="Lin Y.C."/>
            <person name="Napier J."/>
            <person name="Ogata H."/>
            <person name="Sarno A.F."/>
            <person name="Shmutz J."/>
            <person name="Schroeder D."/>
            <person name="de Vargas C."/>
            <person name="Verret F."/>
            <person name="von Dassow P."/>
            <person name="Valentin K."/>
            <person name="Van de Peer Y."/>
            <person name="Wheeler G."/>
            <person name="Dacks J.B."/>
            <person name="Delwiche C.F."/>
            <person name="Dyhrman S.T."/>
            <person name="Glockner G."/>
            <person name="John U."/>
            <person name="Richards T."/>
            <person name="Worden A.Z."/>
            <person name="Zhang X."/>
            <person name="Grigoriev I.V."/>
            <person name="Allen A.E."/>
            <person name="Bidle K."/>
            <person name="Borodovsky M."/>
            <person name="Bowler C."/>
            <person name="Brownlee C."/>
            <person name="Cock J.M."/>
            <person name="Elias M."/>
            <person name="Gladyshev V.N."/>
            <person name="Groth M."/>
            <person name="Guda C."/>
            <person name="Hadaegh A."/>
            <person name="Iglesias-Rodriguez M.D."/>
            <person name="Jenkins J."/>
            <person name="Jones B.M."/>
            <person name="Lawson T."/>
            <person name="Leese F."/>
            <person name="Lindquist E."/>
            <person name="Lobanov A."/>
            <person name="Lomsadze A."/>
            <person name="Malik S.B."/>
            <person name="Marsh M.E."/>
            <person name="Mackinder L."/>
            <person name="Mock T."/>
            <person name="Mueller-Roeber B."/>
            <person name="Pagarete A."/>
            <person name="Parker M."/>
            <person name="Probert I."/>
            <person name="Quesneville H."/>
            <person name="Raines C."/>
            <person name="Rensing S.A."/>
            <person name="Riano-Pachon D.M."/>
            <person name="Richier S."/>
            <person name="Rokitta S."/>
            <person name="Shiraiwa Y."/>
            <person name="Soanes D.M."/>
            <person name="van der Giezen M."/>
            <person name="Wahlund T.M."/>
            <person name="Williams B."/>
            <person name="Wilson W."/>
            <person name="Wolfe G."/>
            <person name="Wurch L.L."/>
        </authorList>
    </citation>
    <scope>NUCLEOTIDE SEQUENCE</scope>
</reference>
<reference evidence="2" key="2">
    <citation type="submission" date="2024-10" db="UniProtKB">
        <authorList>
            <consortium name="EnsemblProtists"/>
        </authorList>
    </citation>
    <scope>IDENTIFICATION</scope>
</reference>
<dbReference type="EnsemblProtists" id="EOD11940">
    <property type="protein sequence ID" value="EOD11940"/>
    <property type="gene ID" value="EMIHUDRAFT_214339"/>
</dbReference>
<dbReference type="NCBIfam" id="NF006058">
    <property type="entry name" value="PRK08206.1"/>
    <property type="match status" value="1"/>
</dbReference>
<dbReference type="HOGENOM" id="CLU_021802_8_0_1"/>
<protein>
    <recommendedName>
        <fullName evidence="1">Tryptophan synthase beta chain-like PALP domain-containing protein</fullName>
    </recommendedName>
</protein>
<dbReference type="RefSeq" id="XP_005764369.1">
    <property type="nucleotide sequence ID" value="XM_005764312.1"/>
</dbReference>
<dbReference type="AlphaFoldDB" id="A0A0D3IL05"/>
<dbReference type="STRING" id="2903.R1DBL7"/>
<dbReference type="PANTHER" id="PTHR42937">
    <property type="match status" value="1"/>
</dbReference>
<dbReference type="eggNOG" id="ENOG502RXDS">
    <property type="taxonomic scope" value="Eukaryota"/>
</dbReference>
<keyword evidence="3" id="KW-1185">Reference proteome</keyword>
<dbReference type="Gene3D" id="3.40.50.1100">
    <property type="match status" value="2"/>
</dbReference>
<dbReference type="Pfam" id="PF00291">
    <property type="entry name" value="PALP"/>
    <property type="match status" value="1"/>
</dbReference>
<dbReference type="Proteomes" id="UP000013827">
    <property type="component" value="Unassembled WGS sequence"/>
</dbReference>
<dbReference type="GeneID" id="17258007"/>
<dbReference type="InterPro" id="IPR036052">
    <property type="entry name" value="TrpB-like_PALP_sf"/>
</dbReference>
<organism evidence="2 3">
    <name type="scientific">Emiliania huxleyi (strain CCMP1516)</name>
    <dbReference type="NCBI Taxonomy" id="280463"/>
    <lineage>
        <taxon>Eukaryota</taxon>
        <taxon>Haptista</taxon>
        <taxon>Haptophyta</taxon>
        <taxon>Prymnesiophyceae</taxon>
        <taxon>Isochrysidales</taxon>
        <taxon>Noelaerhabdaceae</taxon>
        <taxon>Emiliania</taxon>
    </lineage>
</organism>
<evidence type="ECO:0000313" key="3">
    <source>
        <dbReference type="Proteomes" id="UP000013827"/>
    </source>
</evidence>
<dbReference type="PANTHER" id="PTHR42937:SF1">
    <property type="entry name" value="DIAMINOPROPIONATE AMMONIA-LYASE"/>
    <property type="match status" value="1"/>
</dbReference>
<dbReference type="PaxDb" id="2903-EOD11940"/>